<evidence type="ECO:0000313" key="3">
    <source>
        <dbReference type="Proteomes" id="UP000257109"/>
    </source>
</evidence>
<accession>A0A371IBD8</accession>
<dbReference type="Proteomes" id="UP000257109">
    <property type="component" value="Unassembled WGS sequence"/>
</dbReference>
<comment type="caution">
    <text evidence="2">The sequence shown here is derived from an EMBL/GenBank/DDBJ whole genome shotgun (WGS) entry which is preliminary data.</text>
</comment>
<evidence type="ECO:0000313" key="2">
    <source>
        <dbReference type="EMBL" id="RDY12346.1"/>
    </source>
</evidence>
<keyword evidence="1" id="KW-0812">Transmembrane</keyword>
<keyword evidence="3" id="KW-1185">Reference proteome</keyword>
<proteinExistence type="predicted"/>
<protein>
    <submittedName>
        <fullName evidence="2">Uncharacterized protein</fullName>
    </submittedName>
</protein>
<feature type="transmembrane region" description="Helical" evidence="1">
    <location>
        <begin position="102"/>
        <end position="124"/>
    </location>
</feature>
<organism evidence="2 3">
    <name type="scientific">Mucuna pruriens</name>
    <name type="common">Velvet bean</name>
    <name type="synonym">Dolichos pruriens</name>
    <dbReference type="NCBI Taxonomy" id="157652"/>
    <lineage>
        <taxon>Eukaryota</taxon>
        <taxon>Viridiplantae</taxon>
        <taxon>Streptophyta</taxon>
        <taxon>Embryophyta</taxon>
        <taxon>Tracheophyta</taxon>
        <taxon>Spermatophyta</taxon>
        <taxon>Magnoliopsida</taxon>
        <taxon>eudicotyledons</taxon>
        <taxon>Gunneridae</taxon>
        <taxon>Pentapetalae</taxon>
        <taxon>rosids</taxon>
        <taxon>fabids</taxon>
        <taxon>Fabales</taxon>
        <taxon>Fabaceae</taxon>
        <taxon>Papilionoideae</taxon>
        <taxon>50 kb inversion clade</taxon>
        <taxon>NPAAA clade</taxon>
        <taxon>indigoferoid/millettioid clade</taxon>
        <taxon>Phaseoleae</taxon>
        <taxon>Mucuna</taxon>
    </lineage>
</organism>
<reference evidence="2" key="1">
    <citation type="submission" date="2018-05" db="EMBL/GenBank/DDBJ databases">
        <title>Draft genome of Mucuna pruriens seed.</title>
        <authorList>
            <person name="Nnadi N.E."/>
            <person name="Vos R."/>
            <person name="Hasami M.H."/>
            <person name="Devisetty U.K."/>
            <person name="Aguiy J.C."/>
        </authorList>
    </citation>
    <scope>NUCLEOTIDE SEQUENCE [LARGE SCALE GENOMIC DNA]</scope>
    <source>
        <strain evidence="2">JCA_2017</strain>
    </source>
</reference>
<name>A0A371IBD8_MUCPR</name>
<keyword evidence="1" id="KW-0472">Membrane</keyword>
<dbReference type="AlphaFoldDB" id="A0A371IBD8"/>
<gene>
    <name evidence="2" type="ORF">CR513_02880</name>
</gene>
<dbReference type="EMBL" id="QJKJ01000488">
    <property type="protein sequence ID" value="RDY12346.1"/>
    <property type="molecule type" value="Genomic_DNA"/>
</dbReference>
<feature type="non-terminal residue" evidence="2">
    <location>
        <position position="1"/>
    </location>
</feature>
<dbReference type="OrthoDB" id="1746033at2759"/>
<evidence type="ECO:0000256" key="1">
    <source>
        <dbReference type="SAM" id="Phobius"/>
    </source>
</evidence>
<keyword evidence="1" id="KW-1133">Transmembrane helix</keyword>
<sequence length="134" mass="15484">MVIGKGSTNRSTGSTKGSIFERKSFTKSSHREFYKYCKRPRHTKDTCFKLCGKENILERMSGNKGSTQIDGPPLNPLKLNKSYDPVSFIFYIILKYLKNNSLLLLMEIMFLLLDLAMSNFSPLYPYTMLFIFLN</sequence>